<organism evidence="7 8">
    <name type="scientific">Actinomyces oris</name>
    <dbReference type="NCBI Taxonomy" id="544580"/>
    <lineage>
        <taxon>Bacteria</taxon>
        <taxon>Bacillati</taxon>
        <taxon>Actinomycetota</taxon>
        <taxon>Actinomycetes</taxon>
        <taxon>Actinomycetales</taxon>
        <taxon>Actinomycetaceae</taxon>
        <taxon>Actinomyces</taxon>
    </lineage>
</organism>
<dbReference type="InterPro" id="IPR057342">
    <property type="entry name" value="DEXDc_RapA"/>
</dbReference>
<accession>A0A1Q8X5C3</accession>
<keyword evidence="2" id="KW-0378">Hydrolase</keyword>
<dbReference type="InterPro" id="IPR001650">
    <property type="entry name" value="Helicase_C-like"/>
</dbReference>
<dbReference type="GO" id="GO:0005524">
    <property type="term" value="F:ATP binding"/>
    <property type="evidence" value="ECO:0007669"/>
    <property type="project" value="UniProtKB-KW"/>
</dbReference>
<proteinExistence type="predicted"/>
<comment type="caution">
    <text evidence="7">The sequence shown here is derived from an EMBL/GenBank/DDBJ whole genome shotgun (WGS) entry which is preliminary data.</text>
</comment>
<dbReference type="InterPro" id="IPR049730">
    <property type="entry name" value="SNF2/RAD54-like_C"/>
</dbReference>
<evidence type="ECO:0000313" key="7">
    <source>
        <dbReference type="EMBL" id="OLO75485.1"/>
    </source>
</evidence>
<dbReference type="PROSITE" id="PS51194">
    <property type="entry name" value="HELICASE_CTER"/>
    <property type="match status" value="1"/>
</dbReference>
<dbReference type="EMBL" id="MSKW01000019">
    <property type="protein sequence ID" value="OLO75485.1"/>
    <property type="molecule type" value="Genomic_DNA"/>
</dbReference>
<dbReference type="PANTHER" id="PTHR45766:SF6">
    <property type="entry name" value="SWI_SNF-RELATED MATRIX-ASSOCIATED ACTIN-DEPENDENT REGULATOR OF CHROMATIN SUBFAMILY A-LIKE PROTEIN 1"/>
    <property type="match status" value="1"/>
</dbReference>
<dbReference type="InterPro" id="IPR038718">
    <property type="entry name" value="SNF2-like_sf"/>
</dbReference>
<evidence type="ECO:0000256" key="3">
    <source>
        <dbReference type="ARBA" id="ARBA00022806"/>
    </source>
</evidence>
<feature type="domain" description="Helicase ATP-binding" evidence="5">
    <location>
        <begin position="120"/>
        <end position="290"/>
    </location>
</feature>
<gene>
    <name evidence="7" type="ORF">BKH15_10180</name>
</gene>
<keyword evidence="4" id="KW-0067">ATP-binding</keyword>
<dbReference type="GO" id="GO:0016787">
    <property type="term" value="F:hydrolase activity"/>
    <property type="evidence" value="ECO:0007669"/>
    <property type="project" value="UniProtKB-KW"/>
</dbReference>
<evidence type="ECO:0000259" key="6">
    <source>
        <dbReference type="PROSITE" id="PS51194"/>
    </source>
</evidence>
<keyword evidence="1" id="KW-0547">Nucleotide-binding</keyword>
<name>A0A1Q8X5C3_9ACTO</name>
<dbReference type="GO" id="GO:0004386">
    <property type="term" value="F:helicase activity"/>
    <property type="evidence" value="ECO:0007669"/>
    <property type="project" value="UniProtKB-KW"/>
</dbReference>
<dbReference type="Pfam" id="PF00176">
    <property type="entry name" value="SNF2-rel_dom"/>
    <property type="match status" value="1"/>
</dbReference>
<evidence type="ECO:0000256" key="1">
    <source>
        <dbReference type="ARBA" id="ARBA00022741"/>
    </source>
</evidence>
<dbReference type="InterPro" id="IPR027417">
    <property type="entry name" value="P-loop_NTPase"/>
</dbReference>
<dbReference type="Pfam" id="PF00271">
    <property type="entry name" value="Helicase_C"/>
    <property type="match status" value="1"/>
</dbReference>
<keyword evidence="3" id="KW-0347">Helicase</keyword>
<evidence type="ECO:0000259" key="5">
    <source>
        <dbReference type="PROSITE" id="PS51192"/>
    </source>
</evidence>
<sequence length="974" mass="107214">MGETDTSTYAVGERVIIRDEEWTVRTVAPATPGLRLEVTGVSALVRDQEAVFFTAIEHVERLDPAQVQFIPDQSARYLRTRLWLDSVMRRSPIPIAEDRVVAGHRALLDRLDFQLRPAATMLDGLRPRILIGDAVGLGKTLEIGIALSELIARGRGERILVVTPRAVLKQFQMEMFTRFGIPLVRLDSTGIQRVQRELPAGRNPFAYFKRVIVSIDTLKNPHLYRHHLKDHHWDAVVIDECHNLINRGTQNNALAHVLSDHCDALILASATPHNGSPESFAELISLLDPTAIADPRRYSSADISHLYVRRHRGSSEVRAEIADRWREREQPTIRPVTPSPAECMVLEELERVWLHPASGTAPVSGRGSTLFPWTLFKAFLSSPQALSATIANRLRNLSAGAQGARQAQEATALTRLDDLTKTISQPTKLTSLVNLLKELNVGGRSNTRVAIFSERLNTLEMLRQNLPKLLGLRAEAVRVLHAQLSDDTIQDTVESFGQKDSPIRVLLASDMASEGLNLHKQCHLLIHYDVPWSFIRLQQRNGRIDRYGQMQVPRIHALALSHDDLPSEVRVVTSLLTKEHEANRALGDAGVLMDLDATEYDGGLEERTVMRALAKGESVDDVSVTPDQAITNWFVAATTAVATVDDEAKVDEGDQPATEPGAPASFTPLIADAPRLFPDDDDFLASVLDGTVPPAARDDIVVARDEQRDLITLASDNTQARSLGLRTRLLGLPRELVRGEDSILAQISLTGSARLAEDRLRSAQESVGGAQAWPDVQFLAACHPVLEWAADRGLAVTQRGTAPLVVLDTPALLYLTQATWANGAGQVVVAETAAVRIDQHGTDVVEVMSLSDAVDLASLQEASPRVGDDRGLDLEALRRGVPLALAAAARRLRERRSLYEGRFTARLEADRQRLSTWHQTSLDLLGERAPRSLHAQRAELESTASRIDALIQSMSVTGDPHVRILAVLVPRSTL</sequence>
<evidence type="ECO:0000256" key="2">
    <source>
        <dbReference type="ARBA" id="ARBA00022801"/>
    </source>
</evidence>
<dbReference type="AlphaFoldDB" id="A0A1Q8X5C3"/>
<dbReference type="InterPro" id="IPR014001">
    <property type="entry name" value="Helicase_ATP-bd"/>
</dbReference>
<reference evidence="7 8" key="1">
    <citation type="submission" date="2016-12" db="EMBL/GenBank/DDBJ databases">
        <title>Genomic comparison of strains in the 'Actinomyces naeslundii' group.</title>
        <authorList>
            <person name="Mughal S.R."/>
            <person name="Do T."/>
            <person name="Gilbert S.C."/>
            <person name="Witherden E.A."/>
            <person name="Didelot X."/>
            <person name="Beighton D."/>
        </authorList>
    </citation>
    <scope>NUCLEOTIDE SEQUENCE [LARGE SCALE GENOMIC DNA]</scope>
    <source>
        <strain evidence="7 8">G53E</strain>
    </source>
</reference>
<dbReference type="CDD" id="cd18011">
    <property type="entry name" value="DEXDc_RapA"/>
    <property type="match status" value="1"/>
</dbReference>
<protein>
    <recommendedName>
        <fullName evidence="9">Helicase</fullName>
    </recommendedName>
</protein>
<evidence type="ECO:0000256" key="4">
    <source>
        <dbReference type="ARBA" id="ARBA00022840"/>
    </source>
</evidence>
<evidence type="ECO:0000313" key="8">
    <source>
        <dbReference type="Proteomes" id="UP000186769"/>
    </source>
</evidence>
<dbReference type="SMART" id="SM00490">
    <property type="entry name" value="HELICc"/>
    <property type="match status" value="1"/>
</dbReference>
<evidence type="ECO:0008006" key="9">
    <source>
        <dbReference type="Google" id="ProtNLM"/>
    </source>
</evidence>
<dbReference type="SUPFAM" id="SSF52540">
    <property type="entry name" value="P-loop containing nucleoside triphosphate hydrolases"/>
    <property type="match status" value="2"/>
</dbReference>
<dbReference type="CDD" id="cd18793">
    <property type="entry name" value="SF2_C_SNF"/>
    <property type="match status" value="1"/>
</dbReference>
<dbReference type="Proteomes" id="UP000186769">
    <property type="component" value="Unassembled WGS sequence"/>
</dbReference>
<feature type="domain" description="Helicase C-terminal" evidence="6">
    <location>
        <begin position="428"/>
        <end position="592"/>
    </location>
</feature>
<dbReference type="PROSITE" id="PS51192">
    <property type="entry name" value="HELICASE_ATP_BIND_1"/>
    <property type="match status" value="1"/>
</dbReference>
<dbReference type="SMART" id="SM00487">
    <property type="entry name" value="DEXDc"/>
    <property type="match status" value="1"/>
</dbReference>
<dbReference type="PANTHER" id="PTHR45766">
    <property type="entry name" value="DNA ANNEALING HELICASE AND ENDONUCLEASE ZRANB3 FAMILY MEMBER"/>
    <property type="match status" value="1"/>
</dbReference>
<dbReference type="InterPro" id="IPR000330">
    <property type="entry name" value="SNF2_N"/>
</dbReference>
<dbReference type="Gene3D" id="3.40.50.10810">
    <property type="entry name" value="Tandem AAA-ATPase domain"/>
    <property type="match status" value="1"/>
</dbReference>
<dbReference type="Gene3D" id="3.40.50.300">
    <property type="entry name" value="P-loop containing nucleotide triphosphate hydrolases"/>
    <property type="match status" value="1"/>
</dbReference>